<sequence length="334" mass="39596">MIRKIQMKKLLLRLSFPDAMIIKYQQTFNVYLYVGMASLTQNMNNVMKVINLEEMDVHLFVMKKISISVKIMKMHQAFSLQQTNQTQLIQLSFTQNVKLLSDLKFEEIAVISIIPQTHAPINVKPILNLSTTYSNPLYQITVDFIEPVQNSVLQIEFVQSIIRNQFDLDLIRNQIQISLGTPFVLSETSKQKVTQIMLLNDIMIYSMIAISGLEVYHFKVPTNQPKLNKLIKLVLFIEYLRMLLLYFMFITNIFYFHFIFRIILLKIFHFKIFYYMPSVVQQVNDIEVLIKLSIEYFFLIRILILLQFNLLIFSKLLKVQIKQFEFYTYYNVLS</sequence>
<proteinExistence type="predicted"/>
<evidence type="ECO:0000256" key="1">
    <source>
        <dbReference type="SAM" id="Phobius"/>
    </source>
</evidence>
<feature type="transmembrane region" description="Helical" evidence="1">
    <location>
        <begin position="296"/>
        <end position="317"/>
    </location>
</feature>
<evidence type="ECO:0000313" key="2">
    <source>
        <dbReference type="EMBL" id="CAD8128710.1"/>
    </source>
</evidence>
<protein>
    <recommendedName>
        <fullName evidence="4">Transmembrane protein</fullName>
    </recommendedName>
</protein>
<dbReference type="Proteomes" id="UP000692954">
    <property type="component" value="Unassembled WGS sequence"/>
</dbReference>
<feature type="transmembrane region" description="Helical" evidence="1">
    <location>
        <begin position="198"/>
        <end position="218"/>
    </location>
</feature>
<organism evidence="2 3">
    <name type="scientific">Paramecium sonneborni</name>
    <dbReference type="NCBI Taxonomy" id="65129"/>
    <lineage>
        <taxon>Eukaryota</taxon>
        <taxon>Sar</taxon>
        <taxon>Alveolata</taxon>
        <taxon>Ciliophora</taxon>
        <taxon>Intramacronucleata</taxon>
        <taxon>Oligohymenophorea</taxon>
        <taxon>Peniculida</taxon>
        <taxon>Parameciidae</taxon>
        <taxon>Paramecium</taxon>
    </lineage>
</organism>
<dbReference type="EMBL" id="CAJJDN010000194">
    <property type="protein sequence ID" value="CAD8128710.1"/>
    <property type="molecule type" value="Genomic_DNA"/>
</dbReference>
<accession>A0A8S1RNL8</accession>
<evidence type="ECO:0008006" key="4">
    <source>
        <dbReference type="Google" id="ProtNLM"/>
    </source>
</evidence>
<reference evidence="2" key="1">
    <citation type="submission" date="2021-01" db="EMBL/GenBank/DDBJ databases">
        <authorList>
            <consortium name="Genoscope - CEA"/>
            <person name="William W."/>
        </authorList>
    </citation>
    <scope>NUCLEOTIDE SEQUENCE</scope>
</reference>
<keyword evidence="1" id="KW-0812">Transmembrane</keyword>
<keyword evidence="1" id="KW-1133">Transmembrane helix</keyword>
<gene>
    <name evidence="2" type="ORF">PSON_ATCC_30995.1.T1940022</name>
</gene>
<keyword evidence="3" id="KW-1185">Reference proteome</keyword>
<keyword evidence="1" id="KW-0472">Membrane</keyword>
<comment type="caution">
    <text evidence="2">The sequence shown here is derived from an EMBL/GenBank/DDBJ whole genome shotgun (WGS) entry which is preliminary data.</text>
</comment>
<evidence type="ECO:0000313" key="3">
    <source>
        <dbReference type="Proteomes" id="UP000692954"/>
    </source>
</evidence>
<name>A0A8S1RNL8_9CILI</name>
<dbReference type="AlphaFoldDB" id="A0A8S1RNL8"/>